<comment type="pathway">
    <text evidence="1 11">Metabolic intermediate biosynthesis; chorismate biosynthesis; chorismate from D-erythrose 4-phosphate and phosphoenolpyruvate: step 5/7.</text>
</comment>
<keyword evidence="11" id="KW-0479">Metal-binding</keyword>
<feature type="binding site" evidence="11">
    <location>
        <position position="90"/>
    </location>
    <ligand>
        <name>substrate</name>
    </ligand>
</feature>
<dbReference type="CDD" id="cd00464">
    <property type="entry name" value="SK"/>
    <property type="match status" value="1"/>
</dbReference>
<evidence type="ECO:0000313" key="13">
    <source>
        <dbReference type="Proteomes" id="UP000067625"/>
    </source>
</evidence>
<organism evidence="12 13">
    <name type="scientific">Bacillus gobiensis</name>
    <dbReference type="NCBI Taxonomy" id="1441095"/>
    <lineage>
        <taxon>Bacteria</taxon>
        <taxon>Bacillati</taxon>
        <taxon>Bacillota</taxon>
        <taxon>Bacilli</taxon>
        <taxon>Bacillales</taxon>
        <taxon>Bacillaceae</taxon>
        <taxon>Bacillus</taxon>
    </lineage>
</organism>
<dbReference type="GO" id="GO:0004765">
    <property type="term" value="F:shikimate kinase activity"/>
    <property type="evidence" value="ECO:0007669"/>
    <property type="project" value="UniProtKB-UniRule"/>
</dbReference>
<comment type="subcellular location">
    <subcellularLocation>
        <location evidence="11">Cytoplasm</location>
    </subcellularLocation>
</comment>
<dbReference type="GO" id="GO:0009423">
    <property type="term" value="P:chorismate biosynthetic process"/>
    <property type="evidence" value="ECO:0007669"/>
    <property type="project" value="UniProtKB-UniRule"/>
</dbReference>
<keyword evidence="8 11" id="KW-0067">ATP-binding</keyword>
<keyword evidence="6 11" id="KW-0547">Nucleotide-binding</keyword>
<keyword evidence="11" id="KW-0963">Cytoplasm</keyword>
<feature type="binding site" evidence="11">
    <location>
        <position position="147"/>
    </location>
    <ligand>
        <name>substrate</name>
    </ligand>
</feature>
<evidence type="ECO:0000256" key="9">
    <source>
        <dbReference type="ARBA" id="ARBA00023141"/>
    </source>
</evidence>
<evidence type="ECO:0000256" key="3">
    <source>
        <dbReference type="ARBA" id="ARBA00012154"/>
    </source>
</evidence>
<keyword evidence="5 11" id="KW-0808">Transferase</keyword>
<feature type="binding site" evidence="11">
    <location>
        <position position="43"/>
    </location>
    <ligand>
        <name>substrate</name>
    </ligand>
</feature>
<reference evidence="13" key="1">
    <citation type="submission" date="2015-08" db="EMBL/GenBank/DDBJ databases">
        <title>Genome sequencing project for genomic taxonomy and phylogenomics of Bacillus-like bacteria.</title>
        <authorList>
            <person name="Liu B."/>
            <person name="Wang J."/>
            <person name="Zhu Y."/>
            <person name="Liu G."/>
            <person name="Chen Q."/>
            <person name="Chen Z."/>
            <person name="Lan J."/>
            <person name="Che J."/>
            <person name="Ge C."/>
            <person name="Shi H."/>
            <person name="Pan Z."/>
            <person name="Liu X."/>
        </authorList>
    </citation>
    <scope>NUCLEOTIDE SEQUENCE [LARGE SCALE GENOMIC DNA]</scope>
    <source>
        <strain evidence="13">FJAT-4402</strain>
    </source>
</reference>
<dbReference type="PROSITE" id="PS01128">
    <property type="entry name" value="SHIKIMATE_KINASE"/>
    <property type="match status" value="1"/>
</dbReference>
<dbReference type="GO" id="GO:0005524">
    <property type="term" value="F:ATP binding"/>
    <property type="evidence" value="ECO:0007669"/>
    <property type="project" value="UniProtKB-UniRule"/>
</dbReference>
<keyword evidence="13" id="KW-1185">Reference proteome</keyword>
<reference evidence="12 13" key="2">
    <citation type="journal article" date="2016" name="Int. J. Syst. Evol. Microbiol.">
        <title>Bacillus gobiensis sp. nov., isolated from a soil sample.</title>
        <authorList>
            <person name="Liu B."/>
            <person name="Liu G.H."/>
            <person name="Cetin S."/>
            <person name="Schumann P."/>
            <person name="Pan Z.Z."/>
            <person name="Chen Q.Q."/>
        </authorList>
    </citation>
    <scope>NUCLEOTIDE SEQUENCE [LARGE SCALE GENOMIC DNA]</scope>
    <source>
        <strain evidence="12 13">FJAT-4402</strain>
    </source>
</reference>
<dbReference type="Gene3D" id="3.40.50.300">
    <property type="entry name" value="P-loop containing nucleotide triphosphate hydrolases"/>
    <property type="match status" value="1"/>
</dbReference>
<dbReference type="GO" id="GO:0000287">
    <property type="term" value="F:magnesium ion binding"/>
    <property type="evidence" value="ECO:0007669"/>
    <property type="project" value="UniProtKB-UniRule"/>
</dbReference>
<dbReference type="InterPro" id="IPR023000">
    <property type="entry name" value="Shikimate_kinase_CS"/>
</dbReference>
<dbReference type="InterPro" id="IPR000623">
    <property type="entry name" value="Shikimate_kinase/TSH1"/>
</dbReference>
<evidence type="ECO:0000256" key="1">
    <source>
        <dbReference type="ARBA" id="ARBA00004842"/>
    </source>
</evidence>
<dbReference type="HAMAP" id="MF_00109">
    <property type="entry name" value="Shikimate_kinase"/>
    <property type="match status" value="1"/>
</dbReference>
<keyword evidence="9 11" id="KW-0057">Aromatic amino acid biosynthesis</keyword>
<comment type="similarity">
    <text evidence="2 11">Belongs to the shikimate kinase family.</text>
</comment>
<evidence type="ECO:0000256" key="4">
    <source>
        <dbReference type="ARBA" id="ARBA00022605"/>
    </source>
</evidence>
<dbReference type="STRING" id="1441095.AM592_21325"/>
<dbReference type="Pfam" id="PF01202">
    <property type="entry name" value="SKI"/>
    <property type="match status" value="1"/>
</dbReference>
<dbReference type="GO" id="GO:0005829">
    <property type="term" value="C:cytosol"/>
    <property type="evidence" value="ECO:0007669"/>
    <property type="project" value="TreeGrafter"/>
</dbReference>
<dbReference type="GO" id="GO:0009073">
    <property type="term" value="P:aromatic amino acid family biosynthetic process"/>
    <property type="evidence" value="ECO:0007669"/>
    <property type="project" value="UniProtKB-KW"/>
</dbReference>
<dbReference type="GO" id="GO:0008652">
    <property type="term" value="P:amino acid biosynthetic process"/>
    <property type="evidence" value="ECO:0007669"/>
    <property type="project" value="UniProtKB-KW"/>
</dbReference>
<dbReference type="OrthoDB" id="9800332at2"/>
<evidence type="ECO:0000256" key="7">
    <source>
        <dbReference type="ARBA" id="ARBA00022777"/>
    </source>
</evidence>
<dbReference type="SUPFAM" id="SSF52540">
    <property type="entry name" value="P-loop containing nucleoside triphosphate hydrolases"/>
    <property type="match status" value="1"/>
</dbReference>
<dbReference type="Proteomes" id="UP000067625">
    <property type="component" value="Chromosome"/>
</dbReference>
<feature type="binding site" evidence="11">
    <location>
        <begin position="21"/>
        <end position="26"/>
    </location>
    <ligand>
        <name>ATP</name>
        <dbReference type="ChEBI" id="CHEBI:30616"/>
    </ligand>
</feature>
<dbReference type="EC" id="2.7.1.71" evidence="3 11"/>
<dbReference type="PRINTS" id="PR01100">
    <property type="entry name" value="SHIKIMTKNASE"/>
</dbReference>
<gene>
    <name evidence="11" type="primary">aroK</name>
    <name evidence="12" type="ORF">AM592_21325</name>
</gene>
<keyword evidence="7 11" id="KW-0418">Kinase</keyword>
<comment type="caution">
    <text evidence="11">Lacks conserved residue(s) required for the propagation of feature annotation.</text>
</comment>
<feature type="binding site" evidence="11">
    <location>
        <position position="67"/>
    </location>
    <ligand>
        <name>substrate</name>
    </ligand>
</feature>
<proteinExistence type="inferred from homology"/>
<dbReference type="InterPro" id="IPR027417">
    <property type="entry name" value="P-loop_NTPase"/>
</dbReference>
<evidence type="ECO:0000313" key="12">
    <source>
        <dbReference type="EMBL" id="ALC83775.1"/>
    </source>
</evidence>
<dbReference type="PATRIC" id="fig|1441095.3.peg.4723"/>
<dbReference type="PANTHER" id="PTHR21087">
    <property type="entry name" value="SHIKIMATE KINASE"/>
    <property type="match status" value="1"/>
</dbReference>
<feature type="binding site" evidence="11">
    <location>
        <position position="25"/>
    </location>
    <ligand>
        <name>Mg(2+)</name>
        <dbReference type="ChEBI" id="CHEBI:18420"/>
    </ligand>
</feature>
<comment type="function">
    <text evidence="11">Catalyzes the specific phosphorylation of the 3-hydroxyl group of shikimic acid using ATP as a cosubstrate.</text>
</comment>
<dbReference type="InterPro" id="IPR031322">
    <property type="entry name" value="Shikimate/glucono_kinase"/>
</dbReference>
<protein>
    <recommendedName>
        <fullName evidence="3 11">Shikimate kinase</fullName>
        <shortName evidence="11">SK</shortName>
        <ecNumber evidence="3 11">2.7.1.71</ecNumber>
    </recommendedName>
</protein>
<evidence type="ECO:0000256" key="8">
    <source>
        <dbReference type="ARBA" id="ARBA00022840"/>
    </source>
</evidence>
<evidence type="ECO:0000256" key="2">
    <source>
        <dbReference type="ARBA" id="ARBA00006997"/>
    </source>
</evidence>
<comment type="cofactor">
    <cofactor evidence="11">
        <name>Mg(2+)</name>
        <dbReference type="ChEBI" id="CHEBI:18420"/>
    </cofactor>
    <text evidence="11">Binds 1 Mg(2+) ion per subunit.</text>
</comment>
<feature type="binding site" evidence="11">
    <location>
        <position position="129"/>
    </location>
    <ligand>
        <name>ATP</name>
        <dbReference type="ChEBI" id="CHEBI:30616"/>
    </ligand>
</feature>
<evidence type="ECO:0000256" key="10">
    <source>
        <dbReference type="ARBA" id="ARBA00048567"/>
    </source>
</evidence>
<comment type="catalytic activity">
    <reaction evidence="10 11">
        <text>shikimate + ATP = 3-phosphoshikimate + ADP + H(+)</text>
        <dbReference type="Rhea" id="RHEA:13121"/>
        <dbReference type="ChEBI" id="CHEBI:15378"/>
        <dbReference type="ChEBI" id="CHEBI:30616"/>
        <dbReference type="ChEBI" id="CHEBI:36208"/>
        <dbReference type="ChEBI" id="CHEBI:145989"/>
        <dbReference type="ChEBI" id="CHEBI:456216"/>
        <dbReference type="EC" id="2.7.1.71"/>
    </reaction>
</comment>
<accession>A0A0M4G0U5</accession>
<evidence type="ECO:0000256" key="6">
    <source>
        <dbReference type="ARBA" id="ARBA00022741"/>
    </source>
</evidence>
<dbReference type="AlphaFoldDB" id="A0A0M4G0U5"/>
<dbReference type="EMBL" id="CP012600">
    <property type="protein sequence ID" value="ALC83775.1"/>
    <property type="molecule type" value="Genomic_DNA"/>
</dbReference>
<keyword evidence="11" id="KW-0460">Magnesium</keyword>
<evidence type="ECO:0000256" key="11">
    <source>
        <dbReference type="HAMAP-Rule" id="MF_00109"/>
    </source>
</evidence>
<dbReference type="UniPathway" id="UPA00053">
    <property type="reaction ID" value="UER00088"/>
</dbReference>
<evidence type="ECO:0000256" key="5">
    <source>
        <dbReference type="ARBA" id="ARBA00022679"/>
    </source>
</evidence>
<keyword evidence="4 11" id="KW-0028">Amino-acid biosynthesis</keyword>
<comment type="subunit">
    <text evidence="11">Monomer.</text>
</comment>
<dbReference type="RefSeq" id="WP_053605647.1">
    <property type="nucleotide sequence ID" value="NZ_CP012600.1"/>
</dbReference>
<dbReference type="PANTHER" id="PTHR21087:SF16">
    <property type="entry name" value="SHIKIMATE KINASE 1, CHLOROPLASTIC"/>
    <property type="match status" value="1"/>
</dbReference>
<sequence length="187" mass="21844">MNSKRAIPVRERSIVLIGFMGVGKTTIGELVAKKLYRDFIDTDQEIEKAFNMTIPDLFKEKGEAFFRKTEKDVIVNLCEQTKYKVISLGGGAFNQEEIRKKCLENCIVLHLDLSWENWKQRMDILIENRPVINNRSIDEIEQLFIERKSLYSEHNSRIETDNLTPEEVADYIVETLKLGWEIYQPGK</sequence>
<name>A0A0M4G0U5_9BACI</name>